<dbReference type="Proteomes" id="UP000012429">
    <property type="component" value="Unassembled WGS sequence"/>
</dbReference>
<evidence type="ECO:0000313" key="2">
    <source>
        <dbReference type="Proteomes" id="UP000012429"/>
    </source>
</evidence>
<proteinExistence type="predicted"/>
<evidence type="ECO:0000313" key="1">
    <source>
        <dbReference type="EMBL" id="ENN87013.1"/>
    </source>
</evidence>
<name>N6U9Z2_9HYPH</name>
<sequence length="605" mass="64957">MDREDDDRNCVFPRKRHGGYVHDGKALLEHLTVRQMVEALRIGEFLRIGGIDAVDLRALEDRLRAHFRGAQRGGRIGGEERVSRAAGKDHYATEREMIKRGALREALADLRHGNGREHDGFDVELAQRGCQRQRIDDGSEHSHVVAGHAVATLGGHGHTAEDIAAADHDADFDAHGAGLRDIRGNPVRDGNVDTETLTAHKRFAGGLEQYTLVDRLGHMGSLKSSRGNGCECRIHEGHRVVTRCPEVFPDMVSPNRDMTSVRQSALGDGSNFGSEVGFFLLDAFAEEQTGHAGDFDRGAGGLFSFLDGSSDRQVRVDDESLREKSDFLEELAHAAFHHLFDDGFRLAGFAGLLDEDVTLALGDCGIDFLGADGQRVGGSNVHGNLAADRGQNGLVADRLQGNQNAELADAVAGSIVDVGRHDAVLDFQLGGTTKRHVFADGCDRVLDGVGDRLAGCRVGRSRNGFDRAVGGQRNFGDAASEVLEGIVTGNEVGFGVELDDNSLVTGAGNGDQAFSGGAAGLLVGLGDALGAQPVDRGFDIAVGFRQRLLAVHHACARLFAQFFHQCSRNLGHKLPLVGSYGAAYSFEPKRHRFEGRNVPVSMTAL</sequence>
<comment type="caution">
    <text evidence="1">The sequence shown here is derived from an EMBL/GenBank/DDBJ whole genome shotgun (WGS) entry which is preliminary data.</text>
</comment>
<gene>
    <name evidence="1" type="ORF">RHSP_13228</name>
</gene>
<dbReference type="EMBL" id="AQHN01000061">
    <property type="protein sequence ID" value="ENN87013.1"/>
    <property type="molecule type" value="Genomic_DNA"/>
</dbReference>
<keyword evidence="2" id="KW-1185">Reference proteome</keyword>
<accession>N6U9Z2</accession>
<reference evidence="1 2" key="1">
    <citation type="journal article" date="2012" name="BMC Genomics">
        <title>Genomic basis of broad host range and environmental adaptability of Rhizobium tropici CIAT 899 and Rhizobium sp. PRF 81 which are used in inoculants for common bean (Phaseolus vulgaris L.).</title>
        <authorList>
            <person name="Ormeno-Orrillo E."/>
            <person name="Menna P."/>
            <person name="Almeida L.G."/>
            <person name="Ollero F.J."/>
            <person name="Nicolas M.F."/>
            <person name="Pains Rodrigues E."/>
            <person name="Shigueyoshi Nakatani A."/>
            <person name="Silva Batista J.S."/>
            <person name="Oliveira Chueire L.M."/>
            <person name="Souza R.C."/>
            <person name="Ribeiro Vasconcelos A.T."/>
            <person name="Megias M."/>
            <person name="Hungria M."/>
            <person name="Martinez-Romero E."/>
        </authorList>
    </citation>
    <scope>NUCLEOTIDE SEQUENCE [LARGE SCALE GENOMIC DNA]</scope>
    <source>
        <strain evidence="1 2">PRF 81</strain>
    </source>
</reference>
<protein>
    <submittedName>
        <fullName evidence="1">Uncharacterized protein</fullName>
    </submittedName>
</protein>
<organism evidence="1 2">
    <name type="scientific">Rhizobium freirei PRF 81</name>
    <dbReference type="NCBI Taxonomy" id="363754"/>
    <lineage>
        <taxon>Bacteria</taxon>
        <taxon>Pseudomonadati</taxon>
        <taxon>Pseudomonadota</taxon>
        <taxon>Alphaproteobacteria</taxon>
        <taxon>Hyphomicrobiales</taxon>
        <taxon>Rhizobiaceae</taxon>
        <taxon>Rhizobium/Agrobacterium group</taxon>
        <taxon>Rhizobium</taxon>
    </lineage>
</organism>
<dbReference type="AlphaFoldDB" id="N6U9Z2"/>